<keyword evidence="1" id="KW-0119">Carbohydrate metabolism</keyword>
<reference evidence="5" key="2">
    <citation type="journal article" date="2019" name="Int. J. Syst. Evol. Microbiol.">
        <title>The Global Catalogue of Microorganisms (GCM) 10K type strain sequencing project: providing services to taxonomists for standard genome sequencing and annotation.</title>
        <authorList>
            <consortium name="The Broad Institute Genomics Platform"/>
            <consortium name="The Broad Institute Genome Sequencing Center for Infectious Disease"/>
            <person name="Wu L."/>
            <person name="Ma J."/>
        </authorList>
    </citation>
    <scope>NUCLEOTIDE SEQUENCE [LARGE SCALE GENOMIC DNA]</scope>
    <source>
        <strain evidence="5">JCM 17810</strain>
    </source>
</reference>
<sequence>MSRSVPVGLSSSSVYPGSIHETFALAQDLGYDGVEIMVLRDPESQHPERLRQLSDTYGMPVLAIHAPTLLLTQGVWGSDPWDKVDKATELAHDVGADVVVLHPPFRWQRSYAEHFVGAIAERERLDGMRLAVENMFPWRVRTRRRERTMQAYLPGWDPLEHDYRSITLDLSHTATAGLDHDAALAMADELGDRLAHLHLADGTPNFMDEHLVPGSGEQPCAEVLRMLGAQAFGGSVVVEVSTRKMSAVGRRSALADSLTFARKHLEAGRRMRTSGGVAGTPEEA</sequence>
<dbReference type="Pfam" id="PF01261">
    <property type="entry name" value="AP_endonuc_2"/>
    <property type="match status" value="1"/>
</dbReference>
<reference evidence="3" key="1">
    <citation type="journal article" date="2014" name="Int. J. Syst. Evol. Microbiol.">
        <title>Complete genome of a new Firmicutes species belonging to the dominant human colonic microbiota ('Ruminococcus bicirculans') reveals two chromosomes and a selective capacity to utilize plant glucans.</title>
        <authorList>
            <consortium name="NISC Comparative Sequencing Program"/>
            <person name="Wegmann U."/>
            <person name="Louis P."/>
            <person name="Goesmann A."/>
            <person name="Henrissat B."/>
            <person name="Duncan S.H."/>
            <person name="Flint H.J."/>
        </authorList>
    </citation>
    <scope>NUCLEOTIDE SEQUENCE</scope>
    <source>
        <strain evidence="3">JCM 17810</strain>
    </source>
</reference>
<comment type="caution">
    <text evidence="3">The sequence shown here is derived from an EMBL/GenBank/DDBJ whole genome shotgun (WGS) entry which is preliminary data.</text>
</comment>
<evidence type="ECO:0000313" key="4">
    <source>
        <dbReference type="EMBL" id="GAA4420682.1"/>
    </source>
</evidence>
<dbReference type="Gene3D" id="3.20.20.150">
    <property type="entry name" value="Divalent-metal-dependent TIM barrel enzymes"/>
    <property type="match status" value="1"/>
</dbReference>
<proteinExistence type="predicted"/>
<evidence type="ECO:0000313" key="3">
    <source>
        <dbReference type="EMBL" id="GAA4417097.1"/>
    </source>
</evidence>
<evidence type="ECO:0000256" key="1">
    <source>
        <dbReference type="ARBA" id="ARBA00023277"/>
    </source>
</evidence>
<dbReference type="SUPFAM" id="SSF51658">
    <property type="entry name" value="Xylose isomerase-like"/>
    <property type="match status" value="1"/>
</dbReference>
<dbReference type="InterPro" id="IPR050312">
    <property type="entry name" value="IolE/XylAMocC-like"/>
</dbReference>
<dbReference type="PANTHER" id="PTHR12110">
    <property type="entry name" value="HYDROXYPYRUVATE ISOMERASE"/>
    <property type="match status" value="1"/>
</dbReference>
<evidence type="ECO:0000313" key="5">
    <source>
        <dbReference type="Proteomes" id="UP001500622"/>
    </source>
</evidence>
<keyword evidence="3" id="KW-0413">Isomerase</keyword>
<dbReference type="InterPro" id="IPR036237">
    <property type="entry name" value="Xyl_isomerase-like_sf"/>
</dbReference>
<keyword evidence="5" id="KW-1185">Reference proteome</keyword>
<dbReference type="InterPro" id="IPR013022">
    <property type="entry name" value="Xyl_isomerase-like_TIM-brl"/>
</dbReference>
<feature type="domain" description="Xylose isomerase-like TIM barrel" evidence="2">
    <location>
        <begin position="23"/>
        <end position="263"/>
    </location>
</feature>
<dbReference type="EMBL" id="BAABGN010000004">
    <property type="protein sequence ID" value="GAA4420682.1"/>
    <property type="molecule type" value="Genomic_DNA"/>
</dbReference>
<dbReference type="EMBL" id="BAABGN010000002">
    <property type="protein sequence ID" value="GAA4417097.1"/>
    <property type="molecule type" value="Genomic_DNA"/>
</dbReference>
<dbReference type="GO" id="GO:0016853">
    <property type="term" value="F:isomerase activity"/>
    <property type="evidence" value="ECO:0007669"/>
    <property type="project" value="UniProtKB-KW"/>
</dbReference>
<name>A0ABP8KVB3_9MICO</name>
<reference evidence="3" key="3">
    <citation type="submission" date="2023-12" db="EMBL/GenBank/DDBJ databases">
        <authorList>
            <person name="Sun Q."/>
            <person name="Inoue M."/>
        </authorList>
    </citation>
    <scope>NUCLEOTIDE SEQUENCE</scope>
    <source>
        <strain evidence="3">JCM 17810</strain>
    </source>
</reference>
<gene>
    <name evidence="3" type="ORF">GCM10023169_05240</name>
    <name evidence="4" type="ORF">GCM10023169_12850</name>
</gene>
<dbReference type="RefSeq" id="WP_345214931.1">
    <property type="nucleotide sequence ID" value="NZ_BAABGN010000002.1"/>
</dbReference>
<dbReference type="Proteomes" id="UP001500622">
    <property type="component" value="Unassembled WGS sequence"/>
</dbReference>
<accession>A0ABP8KVB3</accession>
<organism evidence="3 5">
    <name type="scientific">Georgenia halophila</name>
    <dbReference type="NCBI Taxonomy" id="620889"/>
    <lineage>
        <taxon>Bacteria</taxon>
        <taxon>Bacillati</taxon>
        <taxon>Actinomycetota</taxon>
        <taxon>Actinomycetes</taxon>
        <taxon>Micrococcales</taxon>
        <taxon>Bogoriellaceae</taxon>
        <taxon>Georgenia</taxon>
    </lineage>
</organism>
<evidence type="ECO:0000259" key="2">
    <source>
        <dbReference type="Pfam" id="PF01261"/>
    </source>
</evidence>
<dbReference type="PANTHER" id="PTHR12110:SF47">
    <property type="match status" value="1"/>
</dbReference>
<protein>
    <submittedName>
        <fullName evidence="3">Sugar phosphate isomerase/epimerase</fullName>
    </submittedName>
</protein>